<dbReference type="Proteomes" id="UP000828390">
    <property type="component" value="Unassembled WGS sequence"/>
</dbReference>
<feature type="compositionally biased region" description="Pro residues" evidence="1">
    <location>
        <begin position="327"/>
        <end position="338"/>
    </location>
</feature>
<accession>A0A9D4BRW9</accession>
<dbReference type="InterPro" id="IPR036860">
    <property type="entry name" value="SH2_dom_sf"/>
</dbReference>
<dbReference type="Gene3D" id="3.30.505.10">
    <property type="entry name" value="SH2 domain"/>
    <property type="match status" value="1"/>
</dbReference>
<evidence type="ECO:0000256" key="1">
    <source>
        <dbReference type="SAM" id="MobiDB-lite"/>
    </source>
</evidence>
<reference evidence="2" key="2">
    <citation type="submission" date="2020-11" db="EMBL/GenBank/DDBJ databases">
        <authorList>
            <person name="McCartney M.A."/>
            <person name="Auch B."/>
            <person name="Kono T."/>
            <person name="Mallez S."/>
            <person name="Becker A."/>
            <person name="Gohl D.M."/>
            <person name="Silverstein K.A.T."/>
            <person name="Koren S."/>
            <person name="Bechman K.B."/>
            <person name="Herman A."/>
            <person name="Abrahante J.E."/>
            <person name="Garbe J."/>
        </authorList>
    </citation>
    <scope>NUCLEOTIDE SEQUENCE</scope>
    <source>
        <strain evidence="2">Duluth1</strain>
        <tissue evidence="2">Whole animal</tissue>
    </source>
</reference>
<feature type="region of interest" description="Disordered" evidence="1">
    <location>
        <begin position="1"/>
        <end position="20"/>
    </location>
</feature>
<feature type="compositionally biased region" description="Polar residues" evidence="1">
    <location>
        <begin position="1"/>
        <end position="13"/>
    </location>
</feature>
<evidence type="ECO:0008006" key="4">
    <source>
        <dbReference type="Google" id="ProtNLM"/>
    </source>
</evidence>
<dbReference type="EMBL" id="JAIWYP010000015">
    <property type="protein sequence ID" value="KAH3705361.1"/>
    <property type="molecule type" value="Genomic_DNA"/>
</dbReference>
<evidence type="ECO:0000313" key="2">
    <source>
        <dbReference type="EMBL" id="KAH3705361.1"/>
    </source>
</evidence>
<dbReference type="AlphaFoldDB" id="A0A9D4BRW9"/>
<dbReference type="SUPFAM" id="SSF55550">
    <property type="entry name" value="SH2 domain"/>
    <property type="match status" value="1"/>
</dbReference>
<comment type="caution">
    <text evidence="2">The sequence shown here is derived from an EMBL/GenBank/DDBJ whole genome shotgun (WGS) entry which is preliminary data.</text>
</comment>
<proteinExistence type="predicted"/>
<evidence type="ECO:0000313" key="3">
    <source>
        <dbReference type="Proteomes" id="UP000828390"/>
    </source>
</evidence>
<gene>
    <name evidence="2" type="ORF">DPMN_080432</name>
</gene>
<name>A0A9D4BRW9_DREPO</name>
<reference evidence="2" key="1">
    <citation type="journal article" date="2019" name="bioRxiv">
        <title>The Genome of the Zebra Mussel, Dreissena polymorpha: A Resource for Invasive Species Research.</title>
        <authorList>
            <person name="McCartney M.A."/>
            <person name="Auch B."/>
            <person name="Kono T."/>
            <person name="Mallez S."/>
            <person name="Zhang Y."/>
            <person name="Obille A."/>
            <person name="Becker A."/>
            <person name="Abrahante J.E."/>
            <person name="Garbe J."/>
            <person name="Badalamenti J.P."/>
            <person name="Herman A."/>
            <person name="Mangelson H."/>
            <person name="Liachko I."/>
            <person name="Sullivan S."/>
            <person name="Sone E.D."/>
            <person name="Koren S."/>
            <person name="Silverstein K.A.T."/>
            <person name="Beckman K.B."/>
            <person name="Gohl D.M."/>
        </authorList>
    </citation>
    <scope>NUCLEOTIDE SEQUENCE</scope>
    <source>
        <strain evidence="2">Duluth1</strain>
        <tissue evidence="2">Whole animal</tissue>
    </source>
</reference>
<dbReference type="CDD" id="cd00173">
    <property type="entry name" value="SH2"/>
    <property type="match status" value="1"/>
</dbReference>
<protein>
    <recommendedName>
        <fullName evidence="4">SH2 domain-containing protein</fullName>
    </recommendedName>
</protein>
<organism evidence="2 3">
    <name type="scientific">Dreissena polymorpha</name>
    <name type="common">Zebra mussel</name>
    <name type="synonym">Mytilus polymorpha</name>
    <dbReference type="NCBI Taxonomy" id="45954"/>
    <lineage>
        <taxon>Eukaryota</taxon>
        <taxon>Metazoa</taxon>
        <taxon>Spiralia</taxon>
        <taxon>Lophotrochozoa</taxon>
        <taxon>Mollusca</taxon>
        <taxon>Bivalvia</taxon>
        <taxon>Autobranchia</taxon>
        <taxon>Heteroconchia</taxon>
        <taxon>Euheterodonta</taxon>
        <taxon>Imparidentia</taxon>
        <taxon>Neoheterodontei</taxon>
        <taxon>Myida</taxon>
        <taxon>Dreissenoidea</taxon>
        <taxon>Dreissenidae</taxon>
        <taxon>Dreissena</taxon>
    </lineage>
</organism>
<sequence length="472" mass="53455">MEETTSSAENEQSAEIPHTSFVQNIELTPTLAQQRNFKPSSQGMTHNQPMGFYVPNAQIQNPTIDTMQRQNDISIDAVPSEPQTQIIDVKAPVSQAEFVQKSFMNYVRQSETNTDDAVCKENILSVNEHKCVYLANVQCGDQNSMIVFVPKEKKCDVYAKQIGNDNKTIINVTIHSSTVTFCGENIKCIPSDANGEVWVRIKRIRTVYEGQTMQTVNDVDNSMLIESIVQEDLLSVRLQRSNDKEFSLDNVLRHRTIEQFMSKPYCTYQVTVHDFDYGKQQRRVSDDKRVNEEGIFNDGPLYRSRPADYVHYSTIQDEHVLASSGPPKLPLRPPPPTVMPKRRLVNSKSVSDMTNKTGRSATIRRSATIHNPPPRPKLWPRCHHGKMKFAELLEKLKFEKEGSFLVYTSQTCEQSLAFIDSNKAVKTLDIVRDSKGYYLKHKVCGNLSALIDNAVGTYILQEIPVSATSTKL</sequence>
<keyword evidence="3" id="KW-1185">Reference proteome</keyword>
<feature type="region of interest" description="Disordered" evidence="1">
    <location>
        <begin position="322"/>
        <end position="341"/>
    </location>
</feature>